<dbReference type="GO" id="GO:0005524">
    <property type="term" value="F:ATP binding"/>
    <property type="evidence" value="ECO:0007669"/>
    <property type="project" value="UniProtKB-KW"/>
</dbReference>
<sequence length="213" mass="23585">MNYSDSENIKAQKLLLRKKIKFELKLFSQGGKAAAESESVCRVFLQSDAYRNASAVFAYMNMPSELDVSSVIAVAFRDGKEVCIPRIVPGTNQMDFFYLDGSLPLEKQTEPGVFQILEPKLSLQKVPLGKFFPENAVILVPGLLFSADGKRLGRGKGFYDRYIAAIPAEKKALLCGTGFSFQLAPDVPVEPHDRRLDCVICGGKMYFSRNDGV</sequence>
<protein>
    <recommendedName>
        <fullName evidence="5">5-formyltetrahydrofolate cyclo-ligase</fullName>
        <ecNumber evidence="5">6.3.3.2</ecNumber>
    </recommendedName>
</protein>
<dbReference type="OrthoDB" id="9801938at2"/>
<proteinExistence type="inferred from homology"/>
<dbReference type="GO" id="GO:0046872">
    <property type="term" value="F:metal ion binding"/>
    <property type="evidence" value="ECO:0007669"/>
    <property type="project" value="UniProtKB-KW"/>
</dbReference>
<keyword evidence="3 4" id="KW-0067">ATP-binding</keyword>
<evidence type="ECO:0000256" key="1">
    <source>
        <dbReference type="ARBA" id="ARBA00010638"/>
    </source>
</evidence>
<dbReference type="Proteomes" id="UP000190423">
    <property type="component" value="Unassembled WGS sequence"/>
</dbReference>
<reference evidence="6 7" key="1">
    <citation type="submission" date="2017-02" db="EMBL/GenBank/DDBJ databases">
        <authorList>
            <person name="Peterson S.W."/>
        </authorList>
    </citation>
    <scope>NUCLEOTIDE SEQUENCE [LARGE SCALE GENOMIC DNA]</scope>
    <source>
        <strain evidence="6 7">ATCC BAA-908</strain>
    </source>
</reference>
<keyword evidence="5" id="KW-0460">Magnesium</keyword>
<feature type="binding site" evidence="4">
    <location>
        <begin position="13"/>
        <end position="17"/>
    </location>
    <ligand>
        <name>ATP</name>
        <dbReference type="ChEBI" id="CHEBI:30616"/>
    </ligand>
</feature>
<keyword evidence="7" id="KW-1185">Reference proteome</keyword>
<dbReference type="InterPro" id="IPR024185">
    <property type="entry name" value="FTHF_cligase-like_sf"/>
</dbReference>
<dbReference type="STRING" id="261392.SAMN02745149_00383"/>
<evidence type="ECO:0000256" key="2">
    <source>
        <dbReference type="ARBA" id="ARBA00022741"/>
    </source>
</evidence>
<feature type="binding site" evidence="4">
    <location>
        <position position="65"/>
    </location>
    <ligand>
        <name>substrate</name>
    </ligand>
</feature>
<keyword evidence="6" id="KW-0436">Ligase</keyword>
<keyword evidence="5" id="KW-0479">Metal-binding</keyword>
<comment type="similarity">
    <text evidence="1 5">Belongs to the 5-formyltetrahydrofolate cyclo-ligase family.</text>
</comment>
<dbReference type="AlphaFoldDB" id="A0A1T4JIZ5"/>
<accession>A0A1T4JIZ5</accession>
<dbReference type="PANTHER" id="PTHR23407">
    <property type="entry name" value="ATPASE INHIBITOR/5-FORMYLTETRAHYDROFOLATE CYCLO-LIGASE"/>
    <property type="match status" value="1"/>
</dbReference>
<keyword evidence="2 4" id="KW-0547">Nucleotide-binding</keyword>
<dbReference type="GO" id="GO:0009396">
    <property type="term" value="P:folic acid-containing compound biosynthetic process"/>
    <property type="evidence" value="ECO:0007669"/>
    <property type="project" value="TreeGrafter"/>
</dbReference>
<organism evidence="6 7">
    <name type="scientific">Treponema porcinum</name>
    <dbReference type="NCBI Taxonomy" id="261392"/>
    <lineage>
        <taxon>Bacteria</taxon>
        <taxon>Pseudomonadati</taxon>
        <taxon>Spirochaetota</taxon>
        <taxon>Spirochaetia</taxon>
        <taxon>Spirochaetales</taxon>
        <taxon>Treponemataceae</taxon>
        <taxon>Treponema</taxon>
    </lineage>
</organism>
<evidence type="ECO:0000313" key="7">
    <source>
        <dbReference type="Proteomes" id="UP000190423"/>
    </source>
</evidence>
<dbReference type="InterPro" id="IPR037171">
    <property type="entry name" value="NagB/RpiA_transferase-like"/>
</dbReference>
<dbReference type="EC" id="6.3.3.2" evidence="5"/>
<evidence type="ECO:0000256" key="3">
    <source>
        <dbReference type="ARBA" id="ARBA00022840"/>
    </source>
</evidence>
<dbReference type="Pfam" id="PF01812">
    <property type="entry name" value="5-FTHF_cyc-lig"/>
    <property type="match status" value="1"/>
</dbReference>
<feature type="binding site" evidence="4">
    <location>
        <position position="60"/>
    </location>
    <ligand>
        <name>substrate</name>
    </ligand>
</feature>
<dbReference type="GO" id="GO:0035999">
    <property type="term" value="P:tetrahydrofolate interconversion"/>
    <property type="evidence" value="ECO:0007669"/>
    <property type="project" value="TreeGrafter"/>
</dbReference>
<feature type="binding site" evidence="4">
    <location>
        <begin position="151"/>
        <end position="159"/>
    </location>
    <ligand>
        <name>ATP</name>
        <dbReference type="ChEBI" id="CHEBI:30616"/>
    </ligand>
</feature>
<name>A0A1T4JIZ5_TREPO</name>
<dbReference type="InterPro" id="IPR002698">
    <property type="entry name" value="FTHF_cligase"/>
</dbReference>
<evidence type="ECO:0000256" key="4">
    <source>
        <dbReference type="PIRSR" id="PIRSR006806-1"/>
    </source>
</evidence>
<dbReference type="GeneID" id="78315703"/>
<dbReference type="EMBL" id="FUWG01000003">
    <property type="protein sequence ID" value="SJZ30131.1"/>
    <property type="molecule type" value="Genomic_DNA"/>
</dbReference>
<dbReference type="PANTHER" id="PTHR23407:SF1">
    <property type="entry name" value="5-FORMYLTETRAHYDROFOLATE CYCLO-LIGASE"/>
    <property type="match status" value="1"/>
</dbReference>
<dbReference type="SUPFAM" id="SSF100950">
    <property type="entry name" value="NagB/RpiA/CoA transferase-like"/>
    <property type="match status" value="1"/>
</dbReference>
<dbReference type="PIRSF" id="PIRSF006806">
    <property type="entry name" value="FTHF_cligase"/>
    <property type="match status" value="1"/>
</dbReference>
<dbReference type="RefSeq" id="WP_078932312.1">
    <property type="nucleotide sequence ID" value="NZ_FUWG01000003.1"/>
</dbReference>
<dbReference type="NCBIfam" id="TIGR02727">
    <property type="entry name" value="MTHFS_bact"/>
    <property type="match status" value="1"/>
</dbReference>
<evidence type="ECO:0000313" key="6">
    <source>
        <dbReference type="EMBL" id="SJZ30131.1"/>
    </source>
</evidence>
<evidence type="ECO:0000256" key="5">
    <source>
        <dbReference type="RuleBase" id="RU361279"/>
    </source>
</evidence>
<comment type="catalytic activity">
    <reaction evidence="5">
        <text>(6S)-5-formyl-5,6,7,8-tetrahydrofolate + ATP = (6R)-5,10-methenyltetrahydrofolate + ADP + phosphate</text>
        <dbReference type="Rhea" id="RHEA:10488"/>
        <dbReference type="ChEBI" id="CHEBI:30616"/>
        <dbReference type="ChEBI" id="CHEBI:43474"/>
        <dbReference type="ChEBI" id="CHEBI:57455"/>
        <dbReference type="ChEBI" id="CHEBI:57457"/>
        <dbReference type="ChEBI" id="CHEBI:456216"/>
        <dbReference type="EC" id="6.3.3.2"/>
    </reaction>
</comment>
<dbReference type="Gene3D" id="3.40.50.10420">
    <property type="entry name" value="NagB/RpiA/CoA transferase-like"/>
    <property type="match status" value="1"/>
</dbReference>
<comment type="cofactor">
    <cofactor evidence="5">
        <name>Mg(2+)</name>
        <dbReference type="ChEBI" id="CHEBI:18420"/>
    </cofactor>
</comment>
<dbReference type="GO" id="GO:0030272">
    <property type="term" value="F:5-formyltetrahydrofolate cyclo-ligase activity"/>
    <property type="evidence" value="ECO:0007669"/>
    <property type="project" value="UniProtKB-EC"/>
</dbReference>
<gene>
    <name evidence="6" type="ORF">SAMN02745149_00383</name>
</gene>